<dbReference type="SUPFAM" id="SSF52540">
    <property type="entry name" value="P-loop containing nucleoside triphosphate hydrolases"/>
    <property type="match status" value="1"/>
</dbReference>
<dbReference type="GO" id="GO:0006270">
    <property type="term" value="P:DNA replication initiation"/>
    <property type="evidence" value="ECO:0007669"/>
    <property type="project" value="TreeGrafter"/>
</dbReference>
<reference evidence="3" key="2">
    <citation type="submission" date="2011-02" db="EMBL/GenBank/DDBJ databases">
        <authorList>
            <person name="Liu H.-P."/>
            <person name="Chen R.-Y."/>
            <person name="Zhang Q.-X."/>
            <person name="Peng H."/>
            <person name="Wang K.-J."/>
        </authorList>
    </citation>
    <scope>NUCLEOTIDE SEQUENCE</scope>
</reference>
<feature type="non-terminal residue" evidence="3">
    <location>
        <position position="76"/>
    </location>
</feature>
<organism evidence="3">
    <name type="scientific">Cherax quadricarinatus</name>
    <name type="common">Australian red claw crayfish</name>
    <dbReference type="NCBI Taxonomy" id="27406"/>
    <lineage>
        <taxon>Eukaryota</taxon>
        <taxon>Metazoa</taxon>
        <taxon>Ecdysozoa</taxon>
        <taxon>Arthropoda</taxon>
        <taxon>Crustacea</taxon>
        <taxon>Multicrustacea</taxon>
        <taxon>Malacostraca</taxon>
        <taxon>Eumalacostraca</taxon>
        <taxon>Eucarida</taxon>
        <taxon>Decapoda</taxon>
        <taxon>Pleocyemata</taxon>
        <taxon>Astacidea</taxon>
        <taxon>Parastacoidea</taxon>
        <taxon>Parastacidae</taxon>
        <taxon>Cherax</taxon>
    </lineage>
</organism>
<sequence length="76" mass="8331">MDKIVSDLVENIPCRKAQIHLLASLLGEDECPLPNSIFLYGHSGTGKTLVTSAVLEKLGILTSYVSCVEFYTTRVM</sequence>
<dbReference type="PANTHER" id="PTHR12705:SF0">
    <property type="entry name" value="ORIGIN RECOGNITION COMPLEX SUBUNIT 5"/>
    <property type="match status" value="1"/>
</dbReference>
<dbReference type="GO" id="GO:0005664">
    <property type="term" value="C:nuclear origin of replication recognition complex"/>
    <property type="evidence" value="ECO:0007669"/>
    <property type="project" value="TreeGrafter"/>
</dbReference>
<dbReference type="PANTHER" id="PTHR12705">
    <property type="entry name" value="ORIGIN RECOGNITION COMPLEX SUBUNIT 5"/>
    <property type="match status" value="1"/>
</dbReference>
<accession>G0ZJC8</accession>
<dbReference type="AlphaFoldDB" id="G0ZJC8"/>
<dbReference type="InterPro" id="IPR027417">
    <property type="entry name" value="P-loop_NTPase"/>
</dbReference>
<name>G0ZJC8_CHEQU</name>
<dbReference type="InterPro" id="IPR020796">
    <property type="entry name" value="ORC5"/>
</dbReference>
<dbReference type="InterPro" id="IPR041664">
    <property type="entry name" value="AAA_16"/>
</dbReference>
<dbReference type="EMBL" id="JF284579">
    <property type="protein sequence ID" value="AEL23125.1"/>
    <property type="molecule type" value="mRNA"/>
</dbReference>
<evidence type="ECO:0000259" key="2">
    <source>
        <dbReference type="Pfam" id="PF13191"/>
    </source>
</evidence>
<evidence type="ECO:0000313" key="3">
    <source>
        <dbReference type="EMBL" id="AEL23125.1"/>
    </source>
</evidence>
<dbReference type="Gene3D" id="3.40.50.300">
    <property type="entry name" value="P-loop containing nucleotide triphosphate hydrolases"/>
    <property type="match status" value="1"/>
</dbReference>
<proteinExistence type="evidence at transcript level"/>
<evidence type="ECO:0000256" key="1">
    <source>
        <dbReference type="ARBA" id="ARBA00006269"/>
    </source>
</evidence>
<dbReference type="GO" id="GO:0003688">
    <property type="term" value="F:DNA replication origin binding"/>
    <property type="evidence" value="ECO:0007669"/>
    <property type="project" value="TreeGrafter"/>
</dbReference>
<reference evidence="3" key="1">
    <citation type="journal article" date="2011" name="Dev. Comp. Immunol.">
        <title>Differential gene expression profile from haematopoietic tissue stem cells of red claw crayfish, Cherax quadricarinatus, in response to WSSV infection.</title>
        <authorList>
            <person name="Liu H.P."/>
            <person name="Chen R.Y."/>
            <person name="Zhang Q.X."/>
            <person name="Peng H."/>
            <person name="Wang K.J."/>
        </authorList>
    </citation>
    <scope>NUCLEOTIDE SEQUENCE</scope>
</reference>
<protein>
    <submittedName>
        <fullName evidence="3">Origin recognition complex subunit 5</fullName>
    </submittedName>
</protein>
<comment type="similarity">
    <text evidence="1">Belongs to the ORC5 family.</text>
</comment>
<feature type="domain" description="Orc1-like AAA ATPase" evidence="2">
    <location>
        <begin position="12"/>
        <end position="70"/>
    </location>
</feature>
<dbReference type="Pfam" id="PF13191">
    <property type="entry name" value="AAA_16"/>
    <property type="match status" value="1"/>
</dbReference>